<evidence type="ECO:0000313" key="4">
    <source>
        <dbReference type="EMBL" id="ADB48936.1"/>
    </source>
</evidence>
<keyword evidence="5" id="KW-1185">Reference proteome</keyword>
<evidence type="ECO:0000256" key="3">
    <source>
        <dbReference type="ARBA" id="ARBA00023163"/>
    </source>
</evidence>
<dbReference type="SUPFAM" id="SSF46689">
    <property type="entry name" value="Homeodomain-like"/>
    <property type="match status" value="1"/>
</dbReference>
<dbReference type="SUPFAM" id="SSF48498">
    <property type="entry name" value="Tetracyclin repressor-like, C-terminal domain"/>
    <property type="match status" value="1"/>
</dbReference>
<keyword evidence="1" id="KW-0805">Transcription regulation</keyword>
<dbReference type="Gene3D" id="1.10.10.60">
    <property type="entry name" value="Homeodomain-like"/>
    <property type="match status" value="1"/>
</dbReference>
<protein>
    <submittedName>
        <fullName evidence="4">Transcriptional regulator, TetR family</fullName>
    </submittedName>
</protein>
<dbReference type="AlphaFoldDB" id="D3F866"/>
<dbReference type="eggNOG" id="COG1309">
    <property type="taxonomic scope" value="Bacteria"/>
</dbReference>
<dbReference type="InterPro" id="IPR009057">
    <property type="entry name" value="Homeodomain-like_sf"/>
</dbReference>
<accession>D3F866</accession>
<dbReference type="PANTHER" id="PTHR30055">
    <property type="entry name" value="HTH-TYPE TRANSCRIPTIONAL REGULATOR RUTR"/>
    <property type="match status" value="1"/>
</dbReference>
<reference evidence="5" key="2">
    <citation type="submission" date="2010-01" db="EMBL/GenBank/DDBJ databases">
        <title>The complete genome of Conexibacter woesei DSM 14684.</title>
        <authorList>
            <consortium name="US DOE Joint Genome Institute (JGI-PGF)"/>
            <person name="Lucas S."/>
            <person name="Copeland A."/>
            <person name="Lapidus A."/>
            <person name="Glavina del Rio T."/>
            <person name="Dalin E."/>
            <person name="Tice H."/>
            <person name="Bruce D."/>
            <person name="Goodwin L."/>
            <person name="Pitluck S."/>
            <person name="Kyrpides N."/>
            <person name="Mavromatis K."/>
            <person name="Ivanova N."/>
            <person name="Mikhailova N."/>
            <person name="Chertkov O."/>
            <person name="Brettin T."/>
            <person name="Detter J.C."/>
            <person name="Han C."/>
            <person name="Larimer F."/>
            <person name="Land M."/>
            <person name="Hauser L."/>
            <person name="Markowitz V."/>
            <person name="Cheng J.-F."/>
            <person name="Hugenholtz P."/>
            <person name="Woyke T."/>
            <person name="Wu D."/>
            <person name="Pukall R."/>
            <person name="Steenblock K."/>
            <person name="Schneider S."/>
            <person name="Klenk H.-P."/>
            <person name="Eisen J.A."/>
        </authorList>
    </citation>
    <scope>NUCLEOTIDE SEQUENCE [LARGE SCALE GENOMIC DNA]</scope>
    <source>
        <strain evidence="5">DSM 14684 / CIP 108061 / JCM 11494 / NBRC 100937 / ID131577</strain>
    </source>
</reference>
<organism evidence="4 5">
    <name type="scientific">Conexibacter woesei (strain DSM 14684 / CCUG 47730 / CIP 108061 / JCM 11494 / NBRC 100937 / ID131577)</name>
    <dbReference type="NCBI Taxonomy" id="469383"/>
    <lineage>
        <taxon>Bacteria</taxon>
        <taxon>Bacillati</taxon>
        <taxon>Actinomycetota</taxon>
        <taxon>Thermoleophilia</taxon>
        <taxon>Solirubrobacterales</taxon>
        <taxon>Conexibacteraceae</taxon>
        <taxon>Conexibacter</taxon>
    </lineage>
</organism>
<evidence type="ECO:0000256" key="1">
    <source>
        <dbReference type="ARBA" id="ARBA00023015"/>
    </source>
</evidence>
<proteinExistence type="predicted"/>
<dbReference type="GO" id="GO:0000976">
    <property type="term" value="F:transcription cis-regulatory region binding"/>
    <property type="evidence" value="ECO:0007669"/>
    <property type="project" value="TreeGrafter"/>
</dbReference>
<dbReference type="GO" id="GO:0003700">
    <property type="term" value="F:DNA-binding transcription factor activity"/>
    <property type="evidence" value="ECO:0007669"/>
    <property type="project" value="TreeGrafter"/>
</dbReference>
<evidence type="ECO:0000313" key="5">
    <source>
        <dbReference type="Proteomes" id="UP000008229"/>
    </source>
</evidence>
<dbReference type="Proteomes" id="UP000008229">
    <property type="component" value="Chromosome"/>
</dbReference>
<dbReference type="PANTHER" id="PTHR30055:SF234">
    <property type="entry name" value="HTH-TYPE TRANSCRIPTIONAL REGULATOR BETI"/>
    <property type="match status" value="1"/>
</dbReference>
<sequence>MASRPATAKGRATHTRLLDAATAELLARDGDLELTRVAHAAQVSPSVVYHHVGGKAELIGAVVESFYGRLHAEVLDDDLTPLGDWPTREHERLRRGVAFHYREPLAPVLYGRMARDPALAALEARLIAQVVDASARNIRAAQRAGELPSGPDPALAGAAIFGAMRQVLLEALGRARRPAMRGVVEQLWRVTAAAVSIPSERTSR</sequence>
<dbReference type="STRING" id="469383.Cwoe_0501"/>
<dbReference type="KEGG" id="cwo:Cwoe_0501"/>
<dbReference type="HOGENOM" id="CLU_112901_0_0_11"/>
<dbReference type="InterPro" id="IPR036271">
    <property type="entry name" value="Tet_transcr_reg_TetR-rel_C_sf"/>
</dbReference>
<dbReference type="InterPro" id="IPR050109">
    <property type="entry name" value="HTH-type_TetR-like_transc_reg"/>
</dbReference>
<dbReference type="OrthoDB" id="3687980at2"/>
<evidence type="ECO:0000256" key="2">
    <source>
        <dbReference type="ARBA" id="ARBA00023125"/>
    </source>
</evidence>
<reference evidence="4 5" key="1">
    <citation type="journal article" date="2010" name="Stand. Genomic Sci.">
        <title>Complete genome sequence of Conexibacter woesei type strain (ID131577).</title>
        <authorList>
            <person name="Pukall R."/>
            <person name="Lapidus A."/>
            <person name="Glavina Del Rio T."/>
            <person name="Copeland A."/>
            <person name="Tice H."/>
            <person name="Cheng J.-F."/>
            <person name="Lucas S."/>
            <person name="Chen F."/>
            <person name="Nolan M."/>
            <person name="Bruce D."/>
            <person name="Goodwin L."/>
            <person name="Pitluck S."/>
            <person name="Mavromatis K."/>
            <person name="Ivanova N."/>
            <person name="Ovchinnikova G."/>
            <person name="Pati A."/>
            <person name="Chen A."/>
            <person name="Palaniappan K."/>
            <person name="Land M."/>
            <person name="Hauser L."/>
            <person name="Chang Y.-J."/>
            <person name="Jeffries C.D."/>
            <person name="Chain P."/>
            <person name="Meincke L."/>
            <person name="Sims D."/>
            <person name="Brettin T."/>
            <person name="Detter J.C."/>
            <person name="Rohde M."/>
            <person name="Goeker M."/>
            <person name="Bristow J."/>
            <person name="Eisen J.A."/>
            <person name="Markowitz V."/>
            <person name="Kyrpides N.C."/>
            <person name="Klenk H.-P."/>
            <person name="Hugenholtz P."/>
        </authorList>
    </citation>
    <scope>NUCLEOTIDE SEQUENCE [LARGE SCALE GENOMIC DNA]</scope>
    <source>
        <strain evidence="5">DSM 14684 / CIP 108061 / JCM 11494 / NBRC 100937 / ID131577</strain>
    </source>
</reference>
<dbReference type="Gene3D" id="1.10.357.10">
    <property type="entry name" value="Tetracycline Repressor, domain 2"/>
    <property type="match status" value="1"/>
</dbReference>
<keyword evidence="3" id="KW-0804">Transcription</keyword>
<dbReference type="RefSeq" id="WP_012931989.1">
    <property type="nucleotide sequence ID" value="NC_013739.1"/>
</dbReference>
<name>D3F866_CONWI</name>
<keyword evidence="2" id="KW-0238">DNA-binding</keyword>
<dbReference type="EMBL" id="CP001854">
    <property type="protein sequence ID" value="ADB48936.1"/>
    <property type="molecule type" value="Genomic_DNA"/>
</dbReference>
<gene>
    <name evidence="4" type="ordered locus">Cwoe_0501</name>
</gene>